<keyword evidence="3" id="KW-0633">Potassium transport</keyword>
<dbReference type="PRINTS" id="PR00169">
    <property type="entry name" value="KCHANNEL"/>
</dbReference>
<gene>
    <name evidence="15" type="ORF">MNBD_GAMMA03-1395</name>
</gene>
<evidence type="ECO:0000256" key="8">
    <source>
        <dbReference type="ARBA" id="ARBA00022989"/>
    </source>
</evidence>
<proteinExistence type="predicted"/>
<feature type="transmembrane region" description="Helical" evidence="13">
    <location>
        <begin position="140"/>
        <end position="161"/>
    </location>
</feature>
<comment type="subcellular location">
    <subcellularLocation>
        <location evidence="1">Membrane</location>
        <topology evidence="1">Multi-pass membrane protein</topology>
    </subcellularLocation>
</comment>
<feature type="transmembrane region" description="Helical" evidence="13">
    <location>
        <begin position="21"/>
        <end position="41"/>
    </location>
</feature>
<feature type="transmembrane region" description="Helical" evidence="13">
    <location>
        <begin position="204"/>
        <end position="226"/>
    </location>
</feature>
<evidence type="ECO:0000256" key="5">
    <source>
        <dbReference type="ARBA" id="ARBA00022826"/>
    </source>
</evidence>
<dbReference type="EMBL" id="UOFC01000234">
    <property type="protein sequence ID" value="VAW48830.1"/>
    <property type="molecule type" value="Genomic_DNA"/>
</dbReference>
<keyword evidence="4 13" id="KW-0812">Transmembrane</keyword>
<dbReference type="InterPro" id="IPR028325">
    <property type="entry name" value="VG_K_chnl"/>
</dbReference>
<evidence type="ECO:0000256" key="13">
    <source>
        <dbReference type="SAM" id="Phobius"/>
    </source>
</evidence>
<keyword evidence="5" id="KW-0631">Potassium channel</keyword>
<feature type="transmembrane region" description="Helical" evidence="13">
    <location>
        <begin position="82"/>
        <end position="99"/>
    </location>
</feature>
<evidence type="ECO:0000313" key="15">
    <source>
        <dbReference type="EMBL" id="VAW48830.1"/>
    </source>
</evidence>
<dbReference type="GO" id="GO:0001508">
    <property type="term" value="P:action potential"/>
    <property type="evidence" value="ECO:0007669"/>
    <property type="project" value="TreeGrafter"/>
</dbReference>
<dbReference type="InterPro" id="IPR027359">
    <property type="entry name" value="Volt_channel_dom_sf"/>
</dbReference>
<evidence type="ECO:0000259" key="14">
    <source>
        <dbReference type="Pfam" id="PF00520"/>
    </source>
</evidence>
<keyword evidence="11 15" id="KW-0407">Ion channel</keyword>
<feature type="transmembrane region" description="Helical" evidence="13">
    <location>
        <begin position="53"/>
        <end position="70"/>
    </location>
</feature>
<name>A0A3B0W8S5_9ZZZZ</name>
<feature type="region of interest" description="Disordered" evidence="12">
    <location>
        <begin position="232"/>
        <end position="253"/>
    </location>
</feature>
<evidence type="ECO:0000256" key="11">
    <source>
        <dbReference type="ARBA" id="ARBA00023303"/>
    </source>
</evidence>
<feature type="domain" description="Ion transport" evidence="14">
    <location>
        <begin position="20"/>
        <end position="231"/>
    </location>
</feature>
<keyword evidence="2" id="KW-0813">Transport</keyword>
<keyword evidence="7" id="KW-0630">Potassium</keyword>
<keyword evidence="10 13" id="KW-0472">Membrane</keyword>
<evidence type="ECO:0000256" key="4">
    <source>
        <dbReference type="ARBA" id="ARBA00022692"/>
    </source>
</evidence>
<reference evidence="15" key="1">
    <citation type="submission" date="2018-06" db="EMBL/GenBank/DDBJ databases">
        <authorList>
            <person name="Zhirakovskaya E."/>
        </authorList>
    </citation>
    <scope>NUCLEOTIDE SEQUENCE</scope>
</reference>
<accession>A0A3B0W8S5</accession>
<keyword evidence="6" id="KW-0851">Voltage-gated channel</keyword>
<dbReference type="PANTHER" id="PTHR11537:SF254">
    <property type="entry name" value="POTASSIUM VOLTAGE-GATED CHANNEL PROTEIN SHAB"/>
    <property type="match status" value="1"/>
</dbReference>
<keyword evidence="9" id="KW-0406">Ion transport</keyword>
<dbReference type="GO" id="GO:0005249">
    <property type="term" value="F:voltage-gated potassium channel activity"/>
    <property type="evidence" value="ECO:0007669"/>
    <property type="project" value="InterPro"/>
</dbReference>
<evidence type="ECO:0000256" key="1">
    <source>
        <dbReference type="ARBA" id="ARBA00004141"/>
    </source>
</evidence>
<evidence type="ECO:0000256" key="6">
    <source>
        <dbReference type="ARBA" id="ARBA00022882"/>
    </source>
</evidence>
<dbReference type="AlphaFoldDB" id="A0A3B0W8S5"/>
<sequence>MPLLKTLKIIVDENSTFAGKAFDIAIQILIVISLVSLSIASFPDLTPSTEQKLQWMEVFFVIVFSAEYLLRIVTADNKLKYIFSFFGIIDLLAILPFYFTQGGDLIALRALRLLLLFKLFRYNAALHRYQHAFVLMKDELILFSGLMLIVLYLAAAGIWYFEHAAQPDHFKSIFHSLWWAIVTLTTVGYGDVYPVTMGGKVFTFILLMIGLGIVAVPTGLLASALATARAENQQQKTTKDRSSNDSGSHTNRE</sequence>
<evidence type="ECO:0000256" key="3">
    <source>
        <dbReference type="ARBA" id="ARBA00022538"/>
    </source>
</evidence>
<dbReference type="InterPro" id="IPR005821">
    <property type="entry name" value="Ion_trans_dom"/>
</dbReference>
<evidence type="ECO:0000256" key="10">
    <source>
        <dbReference type="ARBA" id="ARBA00023136"/>
    </source>
</evidence>
<organism evidence="15">
    <name type="scientific">hydrothermal vent metagenome</name>
    <dbReference type="NCBI Taxonomy" id="652676"/>
    <lineage>
        <taxon>unclassified sequences</taxon>
        <taxon>metagenomes</taxon>
        <taxon>ecological metagenomes</taxon>
    </lineage>
</organism>
<dbReference type="Gene3D" id="1.20.120.350">
    <property type="entry name" value="Voltage-gated potassium channels. Chain C"/>
    <property type="match status" value="1"/>
</dbReference>
<dbReference type="Pfam" id="PF00520">
    <property type="entry name" value="Ion_trans"/>
    <property type="match status" value="1"/>
</dbReference>
<feature type="transmembrane region" description="Helical" evidence="13">
    <location>
        <begin position="173"/>
        <end position="192"/>
    </location>
</feature>
<evidence type="ECO:0000256" key="7">
    <source>
        <dbReference type="ARBA" id="ARBA00022958"/>
    </source>
</evidence>
<dbReference type="SUPFAM" id="SSF81324">
    <property type="entry name" value="Voltage-gated potassium channels"/>
    <property type="match status" value="1"/>
</dbReference>
<evidence type="ECO:0000256" key="12">
    <source>
        <dbReference type="SAM" id="MobiDB-lite"/>
    </source>
</evidence>
<dbReference type="GO" id="GO:0008076">
    <property type="term" value="C:voltage-gated potassium channel complex"/>
    <property type="evidence" value="ECO:0007669"/>
    <property type="project" value="InterPro"/>
</dbReference>
<keyword evidence="8 13" id="KW-1133">Transmembrane helix</keyword>
<evidence type="ECO:0000256" key="2">
    <source>
        <dbReference type="ARBA" id="ARBA00022448"/>
    </source>
</evidence>
<dbReference type="PANTHER" id="PTHR11537">
    <property type="entry name" value="VOLTAGE-GATED POTASSIUM CHANNEL"/>
    <property type="match status" value="1"/>
</dbReference>
<protein>
    <submittedName>
        <fullName evidence="15">Potassium voltage-gated channel subfamily KQT possible potassium channel, VIC family</fullName>
    </submittedName>
</protein>
<feature type="compositionally biased region" description="Polar residues" evidence="12">
    <location>
        <begin position="244"/>
        <end position="253"/>
    </location>
</feature>
<evidence type="ECO:0000256" key="9">
    <source>
        <dbReference type="ARBA" id="ARBA00023065"/>
    </source>
</evidence>
<dbReference type="Gene3D" id="1.10.287.70">
    <property type="match status" value="1"/>
</dbReference>